<dbReference type="PIRSF" id="PIRSF001400">
    <property type="entry name" value="Enolase"/>
    <property type="match status" value="1"/>
</dbReference>
<evidence type="ECO:0000256" key="10">
    <source>
        <dbReference type="ARBA" id="ARBA00023239"/>
    </source>
</evidence>
<comment type="catalytic activity">
    <reaction evidence="12">
        <text>(2R)-2-phosphoglycerate = phosphoenolpyruvate + H2O</text>
        <dbReference type="Rhea" id="RHEA:10164"/>
        <dbReference type="ChEBI" id="CHEBI:15377"/>
        <dbReference type="ChEBI" id="CHEBI:58289"/>
        <dbReference type="ChEBI" id="CHEBI:58702"/>
        <dbReference type="EC" id="4.2.1.11"/>
    </reaction>
</comment>
<feature type="binding site" evidence="12">
    <location>
        <position position="339"/>
    </location>
    <ligand>
        <name>(2R)-2-phosphoglycerate</name>
        <dbReference type="ChEBI" id="CHEBI:58289"/>
    </ligand>
</feature>
<dbReference type="SMART" id="SM01193">
    <property type="entry name" value="Enolase_N"/>
    <property type="match status" value="1"/>
</dbReference>
<dbReference type="SUPFAM" id="SSF51604">
    <property type="entry name" value="Enolase C-terminal domain-like"/>
    <property type="match status" value="1"/>
</dbReference>
<dbReference type="SFLD" id="SFLDF00002">
    <property type="entry name" value="enolase"/>
    <property type="match status" value="1"/>
</dbReference>
<dbReference type="AlphaFoldDB" id="A0A2I0R3X4"/>
<dbReference type="InterPro" id="IPR020809">
    <property type="entry name" value="Enolase_CS"/>
</dbReference>
<keyword evidence="18" id="KW-0670">Pyruvate</keyword>
<dbReference type="InterPro" id="IPR036849">
    <property type="entry name" value="Enolase-like_C_sf"/>
</dbReference>
<evidence type="ECO:0000259" key="17">
    <source>
        <dbReference type="SMART" id="SM01193"/>
    </source>
</evidence>
<sequence>MSYIANIFARQILDSRGNPTLEVDVYSSNGRIGRAAVPSGASTGVHEAVELRDEDPNRYLGKGVQNAVANVNTTINEALQGTYLFDQKAVDYKLMQLDGTDNKSKLGANAILGVSLAVAKVAAAESNLSLFKYVGGVGANTMPVPMMNILNGGSHADNKIDIQEFMVMPFGASSFSEGLRMGTEIFHHLKKVLQDKGYSTNVGDEGGFAPNLGSNEEAIEFVLEAISKAGFTPGKDVWIALDAASSEFYNKEKKKYIFESTGTEMTSAEFVEYWKDWADKYPIVSIEDGLDEDDWEGWQMLTSAIGDKVQLVGDDLFVTNTKRLKRGIKEQSANSILIKVNQIGTLTETIEAVQLATQNGFTSVMSHRSGETEDTTIADLAVALNCGQIKTGSASRSDRTAKYNQLIRIEEELSDSANYPGLDFKFVKK</sequence>
<dbReference type="InterPro" id="IPR029017">
    <property type="entry name" value="Enolase-like_N"/>
</dbReference>
<feature type="active site" description="Proton donor" evidence="12 13">
    <location>
        <position position="205"/>
    </location>
</feature>
<dbReference type="HAMAP" id="MF_00318">
    <property type="entry name" value="Enolase"/>
    <property type="match status" value="1"/>
</dbReference>
<feature type="binding site" evidence="14">
    <location>
        <position position="155"/>
    </location>
    <ligand>
        <name>substrate</name>
    </ligand>
</feature>
<comment type="pathway">
    <text evidence="1 12">Carbohydrate degradation; glycolysis; pyruvate from D-glyceraldehyde 3-phosphate: step 4/5.</text>
</comment>
<name>A0A2I0R3X4_9FLAO</name>
<reference evidence="18 19" key="1">
    <citation type="submission" date="2017-12" db="EMBL/GenBank/DDBJ databases">
        <title>The draft genome sequence of Brumimicrobium saltpan LHR20.</title>
        <authorList>
            <person name="Do Z.-J."/>
            <person name="Luo H.-R."/>
        </authorList>
    </citation>
    <scope>NUCLEOTIDE SEQUENCE [LARGE SCALE GENOMIC DNA]</scope>
    <source>
        <strain evidence="18 19">LHR20</strain>
    </source>
</reference>
<evidence type="ECO:0000256" key="3">
    <source>
        <dbReference type="ARBA" id="ARBA00012058"/>
    </source>
</evidence>
<comment type="cofactor">
    <cofactor evidence="12">
        <name>Mg(2+)</name>
        <dbReference type="ChEBI" id="CHEBI:18420"/>
    </cofactor>
    <text evidence="12">Binds a second Mg(2+) ion via substrate during catalysis.</text>
</comment>
<dbReference type="FunFam" id="3.20.20.120:FF:000001">
    <property type="entry name" value="Enolase"/>
    <property type="match status" value="1"/>
</dbReference>
<dbReference type="SUPFAM" id="SSF54826">
    <property type="entry name" value="Enolase N-terminal domain-like"/>
    <property type="match status" value="1"/>
</dbReference>
<evidence type="ECO:0000256" key="2">
    <source>
        <dbReference type="ARBA" id="ARBA00009604"/>
    </source>
</evidence>
<feature type="domain" description="Enolase C-terminal TIM barrel" evidence="16">
    <location>
        <begin position="139"/>
        <end position="427"/>
    </location>
</feature>
<dbReference type="InterPro" id="IPR020811">
    <property type="entry name" value="Enolase_N"/>
</dbReference>
<dbReference type="Pfam" id="PF03952">
    <property type="entry name" value="Enolase_N"/>
    <property type="match status" value="1"/>
</dbReference>
<organism evidence="18 19">
    <name type="scientific">Brumimicrobium salinarum</name>
    <dbReference type="NCBI Taxonomy" id="2058658"/>
    <lineage>
        <taxon>Bacteria</taxon>
        <taxon>Pseudomonadati</taxon>
        <taxon>Bacteroidota</taxon>
        <taxon>Flavobacteriia</taxon>
        <taxon>Flavobacteriales</taxon>
        <taxon>Crocinitomicaceae</taxon>
        <taxon>Brumimicrobium</taxon>
    </lineage>
</organism>
<dbReference type="PRINTS" id="PR00148">
    <property type="entry name" value="ENOLASE"/>
</dbReference>
<comment type="caution">
    <text evidence="18">The sequence shown here is derived from an EMBL/GenBank/DDBJ whole genome shotgun (WGS) entry which is preliminary data.</text>
</comment>
<evidence type="ECO:0000256" key="14">
    <source>
        <dbReference type="PIRSR" id="PIRSR001400-2"/>
    </source>
</evidence>
<dbReference type="FunFam" id="3.30.390.10:FF:000001">
    <property type="entry name" value="Enolase"/>
    <property type="match status" value="1"/>
</dbReference>
<feature type="binding site" evidence="14">
    <location>
        <position position="287"/>
    </location>
    <ligand>
        <name>substrate</name>
    </ligand>
</feature>
<dbReference type="GO" id="GO:0006096">
    <property type="term" value="P:glycolytic process"/>
    <property type="evidence" value="ECO:0007669"/>
    <property type="project" value="UniProtKB-UniRule"/>
</dbReference>
<keyword evidence="8 12" id="KW-0460">Magnesium</keyword>
<dbReference type="PROSITE" id="PS00164">
    <property type="entry name" value="ENOLASE"/>
    <property type="match status" value="1"/>
</dbReference>
<feature type="binding site" evidence="12">
    <location>
        <position position="163"/>
    </location>
    <ligand>
        <name>(2R)-2-phosphoglycerate</name>
        <dbReference type="ChEBI" id="CHEBI:58289"/>
    </ligand>
</feature>
<proteinExistence type="inferred from homology"/>
<feature type="binding site" evidence="12">
    <location>
        <position position="390"/>
    </location>
    <ligand>
        <name>(2R)-2-phosphoglycerate</name>
        <dbReference type="ChEBI" id="CHEBI:58289"/>
    </ligand>
</feature>
<dbReference type="GO" id="GO:0004634">
    <property type="term" value="F:phosphopyruvate hydratase activity"/>
    <property type="evidence" value="ECO:0007669"/>
    <property type="project" value="UniProtKB-UniRule"/>
</dbReference>
<dbReference type="InterPro" id="IPR000941">
    <property type="entry name" value="Enolase"/>
</dbReference>
<dbReference type="SMART" id="SM01192">
    <property type="entry name" value="Enolase_C"/>
    <property type="match status" value="1"/>
</dbReference>
<accession>A0A2I0R3X4</accession>
<dbReference type="PANTHER" id="PTHR11902">
    <property type="entry name" value="ENOLASE"/>
    <property type="match status" value="1"/>
</dbReference>
<dbReference type="Proteomes" id="UP000236654">
    <property type="component" value="Unassembled WGS sequence"/>
</dbReference>
<dbReference type="NCBIfam" id="TIGR01060">
    <property type="entry name" value="eno"/>
    <property type="match status" value="1"/>
</dbReference>
<evidence type="ECO:0000313" key="18">
    <source>
        <dbReference type="EMBL" id="PKR81249.1"/>
    </source>
</evidence>
<dbReference type="SFLD" id="SFLDS00001">
    <property type="entry name" value="Enolase"/>
    <property type="match status" value="1"/>
</dbReference>
<feature type="binding site" evidence="14">
    <location>
        <position position="314"/>
    </location>
    <ligand>
        <name>substrate</name>
    </ligand>
</feature>
<feature type="binding site" evidence="12 15">
    <location>
        <position position="287"/>
    </location>
    <ligand>
        <name>Mg(2+)</name>
        <dbReference type="ChEBI" id="CHEBI:18420"/>
    </ligand>
</feature>
<keyword evidence="10 12" id="KW-0456">Lyase</keyword>
<comment type="function">
    <text evidence="11 12">Catalyzes the reversible conversion of 2-phosphoglycerate (2-PG) into phosphoenolpyruvate (PEP). It is essential for the degradation of carbohydrates via glycolysis.</text>
</comment>
<dbReference type="GO" id="GO:0000287">
    <property type="term" value="F:magnesium ion binding"/>
    <property type="evidence" value="ECO:0007669"/>
    <property type="project" value="UniProtKB-UniRule"/>
</dbReference>
<evidence type="ECO:0000256" key="12">
    <source>
        <dbReference type="HAMAP-Rule" id="MF_00318"/>
    </source>
</evidence>
<feature type="binding site" evidence="12 15">
    <location>
        <position position="314"/>
    </location>
    <ligand>
        <name>Mg(2+)</name>
        <dbReference type="ChEBI" id="CHEBI:18420"/>
    </ligand>
</feature>
<dbReference type="GO" id="GO:0000015">
    <property type="term" value="C:phosphopyruvate hydratase complex"/>
    <property type="evidence" value="ECO:0007669"/>
    <property type="project" value="InterPro"/>
</dbReference>
<dbReference type="Gene3D" id="3.30.390.10">
    <property type="entry name" value="Enolase-like, N-terminal domain"/>
    <property type="match status" value="1"/>
</dbReference>
<evidence type="ECO:0000256" key="4">
    <source>
        <dbReference type="ARBA" id="ARBA00017068"/>
    </source>
</evidence>
<dbReference type="CDD" id="cd03313">
    <property type="entry name" value="enolase"/>
    <property type="match status" value="1"/>
</dbReference>
<feature type="binding site" evidence="14">
    <location>
        <begin position="366"/>
        <end position="369"/>
    </location>
    <ligand>
        <name>substrate</name>
    </ligand>
</feature>
<feature type="binding site" evidence="12">
    <location>
        <position position="368"/>
    </location>
    <ligand>
        <name>(2R)-2-phosphoglycerate</name>
        <dbReference type="ChEBI" id="CHEBI:58289"/>
    </ligand>
</feature>
<dbReference type="OrthoDB" id="9804716at2"/>
<dbReference type="Gene3D" id="3.20.20.120">
    <property type="entry name" value="Enolase-like C-terminal domain"/>
    <property type="match status" value="1"/>
</dbReference>
<dbReference type="GO" id="GO:0005576">
    <property type="term" value="C:extracellular region"/>
    <property type="evidence" value="ECO:0007669"/>
    <property type="project" value="UniProtKB-SubCell"/>
</dbReference>
<comment type="cofactor">
    <cofactor evidence="15">
        <name>Mg(2+)</name>
        <dbReference type="ChEBI" id="CHEBI:18420"/>
    </cofactor>
    <text evidence="15">Mg(2+) is required for catalysis and for stabilizing the dimer.</text>
</comment>
<evidence type="ECO:0000256" key="15">
    <source>
        <dbReference type="PIRSR" id="PIRSR001400-3"/>
    </source>
</evidence>
<evidence type="ECO:0000256" key="1">
    <source>
        <dbReference type="ARBA" id="ARBA00005031"/>
    </source>
</evidence>
<dbReference type="UniPathway" id="UPA00109">
    <property type="reaction ID" value="UER00187"/>
</dbReference>
<dbReference type="RefSeq" id="WP_101334209.1">
    <property type="nucleotide sequence ID" value="NZ_PJNI01000005.1"/>
</dbReference>
<evidence type="ECO:0000256" key="5">
    <source>
        <dbReference type="ARBA" id="ARBA00022490"/>
    </source>
</evidence>
<dbReference type="EMBL" id="PJNI01000005">
    <property type="protein sequence ID" value="PKR81249.1"/>
    <property type="molecule type" value="Genomic_DNA"/>
</dbReference>
<evidence type="ECO:0000256" key="9">
    <source>
        <dbReference type="ARBA" id="ARBA00023152"/>
    </source>
</evidence>
<evidence type="ECO:0000256" key="6">
    <source>
        <dbReference type="ARBA" id="ARBA00022525"/>
    </source>
</evidence>
<protein>
    <recommendedName>
        <fullName evidence="4 12">Enolase</fullName>
        <ecNumber evidence="3 12">4.2.1.11</ecNumber>
    </recommendedName>
    <alternativeName>
        <fullName evidence="12">2-phospho-D-glycerate hydro-lyase</fullName>
    </alternativeName>
    <alternativeName>
        <fullName evidence="12">2-phosphoglycerate dehydratase</fullName>
    </alternativeName>
</protein>
<feature type="binding site" evidence="12">
    <location>
        <position position="369"/>
    </location>
    <ligand>
        <name>(2R)-2-phosphoglycerate</name>
        <dbReference type="ChEBI" id="CHEBI:58289"/>
    </ligand>
</feature>
<keyword evidence="5 12" id="KW-0963">Cytoplasm</keyword>
<keyword evidence="9 12" id="KW-0324">Glycolysis</keyword>
<feature type="active site" description="Proton acceptor" evidence="12 13">
    <location>
        <position position="339"/>
    </location>
</feature>
<evidence type="ECO:0000256" key="11">
    <source>
        <dbReference type="ARBA" id="ARBA00045763"/>
    </source>
</evidence>
<feature type="binding site" evidence="12 15">
    <location>
        <position position="242"/>
    </location>
    <ligand>
        <name>Mg(2+)</name>
        <dbReference type="ChEBI" id="CHEBI:18420"/>
    </ligand>
</feature>
<keyword evidence="6 12" id="KW-0964">Secreted</keyword>
<keyword evidence="7 12" id="KW-0479">Metal-binding</keyword>
<feature type="binding site" evidence="14">
    <location>
        <position position="390"/>
    </location>
    <ligand>
        <name>substrate</name>
    </ligand>
</feature>
<feature type="binding site" evidence="14">
    <location>
        <position position="164"/>
    </location>
    <ligand>
        <name>substrate</name>
    </ligand>
</feature>
<keyword evidence="19" id="KW-1185">Reference proteome</keyword>
<feature type="domain" description="Enolase N-terminal" evidence="17">
    <location>
        <begin position="4"/>
        <end position="134"/>
    </location>
</feature>
<dbReference type="Pfam" id="PF00113">
    <property type="entry name" value="Enolase_C"/>
    <property type="match status" value="1"/>
</dbReference>
<dbReference type="EC" id="4.2.1.11" evidence="3 12"/>
<dbReference type="PANTHER" id="PTHR11902:SF1">
    <property type="entry name" value="ENOLASE"/>
    <property type="match status" value="1"/>
</dbReference>
<evidence type="ECO:0000256" key="7">
    <source>
        <dbReference type="ARBA" id="ARBA00022723"/>
    </source>
</evidence>
<comment type="similarity">
    <text evidence="2 12">Belongs to the enolase family.</text>
</comment>
<evidence type="ECO:0000313" key="19">
    <source>
        <dbReference type="Proteomes" id="UP000236654"/>
    </source>
</evidence>
<dbReference type="GO" id="GO:0009986">
    <property type="term" value="C:cell surface"/>
    <property type="evidence" value="ECO:0007669"/>
    <property type="project" value="UniProtKB-SubCell"/>
</dbReference>
<evidence type="ECO:0000256" key="8">
    <source>
        <dbReference type="ARBA" id="ARBA00022842"/>
    </source>
</evidence>
<gene>
    <name evidence="12" type="primary">eno</name>
    <name evidence="18" type="ORF">CW751_06595</name>
</gene>
<dbReference type="InterPro" id="IPR020810">
    <property type="entry name" value="Enolase_C"/>
</dbReference>
<evidence type="ECO:0000256" key="13">
    <source>
        <dbReference type="PIRSR" id="PIRSR001400-1"/>
    </source>
</evidence>
<evidence type="ECO:0000259" key="16">
    <source>
        <dbReference type="SMART" id="SM01192"/>
    </source>
</evidence>
<comment type="subcellular location">
    <subcellularLocation>
        <location evidence="12">Cytoplasm</location>
    </subcellularLocation>
    <subcellularLocation>
        <location evidence="12">Secreted</location>
    </subcellularLocation>
    <subcellularLocation>
        <location evidence="12">Cell surface</location>
    </subcellularLocation>
    <text evidence="12">Fractions of enolase are present in both the cytoplasm and on the cell surface.</text>
</comment>
<dbReference type="SFLD" id="SFLDG00178">
    <property type="entry name" value="enolase"/>
    <property type="match status" value="1"/>
</dbReference>